<evidence type="ECO:0000256" key="1">
    <source>
        <dbReference type="ARBA" id="ARBA00005194"/>
    </source>
</evidence>
<evidence type="ECO:0000256" key="12">
    <source>
        <dbReference type="ARBA" id="ARBA00051096"/>
    </source>
</evidence>
<dbReference type="Gene3D" id="3.40.47.10">
    <property type="match status" value="1"/>
</dbReference>
<organism evidence="17 18">
    <name type="scientific">Roseateles oligotrophus</name>
    <dbReference type="NCBI Taxonomy" id="1769250"/>
    <lineage>
        <taxon>Bacteria</taxon>
        <taxon>Pseudomonadati</taxon>
        <taxon>Pseudomonadota</taxon>
        <taxon>Betaproteobacteria</taxon>
        <taxon>Burkholderiales</taxon>
        <taxon>Sphaerotilaceae</taxon>
        <taxon>Roseateles</taxon>
    </lineage>
</organism>
<dbReference type="Proteomes" id="UP000562027">
    <property type="component" value="Unassembled WGS sequence"/>
</dbReference>
<comment type="subcellular location">
    <subcellularLocation>
        <location evidence="13">Cytoplasm</location>
    </subcellularLocation>
</comment>
<reference evidence="17 18" key="1">
    <citation type="submission" date="2020-08" db="EMBL/GenBank/DDBJ databases">
        <title>Functional genomics of gut bacteria from endangered species of beetles.</title>
        <authorList>
            <person name="Carlos-Shanley C."/>
        </authorList>
    </citation>
    <scope>NUCLEOTIDE SEQUENCE [LARGE SCALE GENOMIC DNA]</scope>
    <source>
        <strain evidence="17 18">S00239</strain>
    </source>
</reference>
<comment type="domain">
    <text evidence="13">The last Arg residue of the ACP-binding site is essential for the weak association between ACP/AcpP and FabH.</text>
</comment>
<evidence type="ECO:0000256" key="5">
    <source>
        <dbReference type="ARBA" id="ARBA00022516"/>
    </source>
</evidence>
<keyword evidence="18" id="KW-1185">Reference proteome</keyword>
<comment type="catalytic activity">
    <reaction evidence="12">
        <text>malonyl-[ACP] + acetyl-CoA + H(+) = 3-oxobutanoyl-[ACP] + CO2 + CoA</text>
        <dbReference type="Rhea" id="RHEA:12080"/>
        <dbReference type="Rhea" id="RHEA-COMP:9623"/>
        <dbReference type="Rhea" id="RHEA-COMP:9625"/>
        <dbReference type="ChEBI" id="CHEBI:15378"/>
        <dbReference type="ChEBI" id="CHEBI:16526"/>
        <dbReference type="ChEBI" id="CHEBI:57287"/>
        <dbReference type="ChEBI" id="CHEBI:57288"/>
        <dbReference type="ChEBI" id="CHEBI:78449"/>
        <dbReference type="ChEBI" id="CHEBI:78450"/>
        <dbReference type="EC" id="2.3.1.180"/>
    </reaction>
    <physiologicalReaction direction="left-to-right" evidence="12">
        <dbReference type="Rhea" id="RHEA:12081"/>
    </physiologicalReaction>
</comment>
<dbReference type="FunFam" id="3.40.47.10:FF:000004">
    <property type="entry name" value="3-oxoacyl-[acyl-carrier-protein] synthase 3"/>
    <property type="match status" value="1"/>
</dbReference>
<evidence type="ECO:0000313" key="17">
    <source>
        <dbReference type="EMBL" id="MBB4842393.1"/>
    </source>
</evidence>
<evidence type="ECO:0000256" key="2">
    <source>
        <dbReference type="ARBA" id="ARBA00008642"/>
    </source>
</evidence>
<keyword evidence="9 13" id="KW-0275">Fatty acid biosynthesis</keyword>
<dbReference type="PANTHER" id="PTHR34069:SF2">
    <property type="entry name" value="BETA-KETOACYL-[ACYL-CARRIER-PROTEIN] SYNTHASE III"/>
    <property type="match status" value="1"/>
</dbReference>
<dbReference type="InterPro" id="IPR013751">
    <property type="entry name" value="ACP_syn_III_N"/>
</dbReference>
<dbReference type="PANTHER" id="PTHR34069">
    <property type="entry name" value="3-OXOACYL-[ACYL-CARRIER-PROTEIN] SYNTHASE 3"/>
    <property type="match status" value="1"/>
</dbReference>
<evidence type="ECO:0000259" key="16">
    <source>
        <dbReference type="Pfam" id="PF08545"/>
    </source>
</evidence>
<dbReference type="SUPFAM" id="SSF53901">
    <property type="entry name" value="Thiolase-like"/>
    <property type="match status" value="1"/>
</dbReference>
<feature type="active site" evidence="13">
    <location>
        <position position="139"/>
    </location>
</feature>
<name>A0A840L6F5_9BURK</name>
<evidence type="ECO:0000256" key="3">
    <source>
        <dbReference type="ARBA" id="ARBA00012333"/>
    </source>
</evidence>
<evidence type="ECO:0000256" key="14">
    <source>
        <dbReference type="SAM" id="MobiDB-lite"/>
    </source>
</evidence>
<gene>
    <name evidence="13" type="primary">fabH</name>
    <name evidence="17" type="ORF">HNP55_000888</name>
</gene>
<sequence length="345" mass="35621">MTTSDQNFSQPSSSPSSTPAAPLYSRVIGTGSFLPPKRLSNVELAAQLAADGVETSDEWIVERTGIRARHFAEAGATASDLALPAALAAIEAAGIAASEIDLIIVATSTPDMIFPSTACLLQQKLGIAGGAAFDVQAVCSGFVYALTVADAMIRTGSARKALVVGAEVFSRILDFKDRTTCVLFGDGAGAVVLSASETPGILATELHADGRHSGILCVPGSVSGGRVTGDPLLKMDGQAVFKLAVGVLEKVARSVLDKAGRSDAEIDWLIPHQANIRIMHGTAKKLKLPLDKLIVTVDQHGNTSAASIPLALDVAVRDGRIKPGDTVMLEGVGGGFTWGAVLLDL</sequence>
<comment type="subunit">
    <text evidence="13">Homodimer.</text>
</comment>
<comment type="pathway">
    <text evidence="1 13">Lipid metabolism; fatty acid biosynthesis.</text>
</comment>
<comment type="similarity">
    <text evidence="2 13">Belongs to the thiolase-like superfamily. FabH family.</text>
</comment>
<keyword evidence="11 13" id="KW-0012">Acyltransferase</keyword>
<feature type="compositionally biased region" description="Low complexity" evidence="14">
    <location>
        <begin position="9"/>
        <end position="21"/>
    </location>
</feature>
<dbReference type="Pfam" id="PF08545">
    <property type="entry name" value="ACP_syn_III"/>
    <property type="match status" value="1"/>
</dbReference>
<evidence type="ECO:0000256" key="7">
    <source>
        <dbReference type="ARBA" id="ARBA00022832"/>
    </source>
</evidence>
<dbReference type="AlphaFoldDB" id="A0A840L6F5"/>
<protein>
    <recommendedName>
        <fullName evidence="3 13">Beta-ketoacyl-[acyl-carrier-protein] synthase III</fullName>
        <shortName evidence="13">Beta-ketoacyl-ACP synthase III</shortName>
        <shortName evidence="13">KAS III</shortName>
        <ecNumber evidence="3 13">2.3.1.180</ecNumber>
    </recommendedName>
    <alternativeName>
        <fullName evidence="13">3-oxoacyl-[acyl-carrier-protein] synthase 3</fullName>
    </alternativeName>
    <alternativeName>
        <fullName evidence="13">3-oxoacyl-[acyl-carrier-protein] synthase III</fullName>
    </alternativeName>
</protein>
<dbReference type="EMBL" id="JACHLP010000001">
    <property type="protein sequence ID" value="MBB4842393.1"/>
    <property type="molecule type" value="Genomic_DNA"/>
</dbReference>
<keyword evidence="5 13" id="KW-0444">Lipid biosynthesis</keyword>
<dbReference type="RefSeq" id="WP_184296539.1">
    <property type="nucleotide sequence ID" value="NZ_JACHLP010000001.1"/>
</dbReference>
<dbReference type="GO" id="GO:0006633">
    <property type="term" value="P:fatty acid biosynthetic process"/>
    <property type="evidence" value="ECO:0007669"/>
    <property type="project" value="UniProtKB-UniRule"/>
</dbReference>
<keyword evidence="10 13" id="KW-0511">Multifunctional enzyme</keyword>
<dbReference type="InterPro" id="IPR013747">
    <property type="entry name" value="ACP_syn_III_C"/>
</dbReference>
<dbReference type="InterPro" id="IPR004655">
    <property type="entry name" value="FabH"/>
</dbReference>
<evidence type="ECO:0000256" key="6">
    <source>
        <dbReference type="ARBA" id="ARBA00022679"/>
    </source>
</evidence>
<evidence type="ECO:0000313" key="18">
    <source>
        <dbReference type="Proteomes" id="UP000562027"/>
    </source>
</evidence>
<dbReference type="GO" id="GO:0004315">
    <property type="term" value="F:3-oxoacyl-[acyl-carrier-protein] synthase activity"/>
    <property type="evidence" value="ECO:0007669"/>
    <property type="project" value="InterPro"/>
</dbReference>
<evidence type="ECO:0000256" key="10">
    <source>
        <dbReference type="ARBA" id="ARBA00023268"/>
    </source>
</evidence>
<dbReference type="GO" id="GO:0044550">
    <property type="term" value="P:secondary metabolite biosynthetic process"/>
    <property type="evidence" value="ECO:0007669"/>
    <property type="project" value="TreeGrafter"/>
</dbReference>
<proteinExistence type="inferred from homology"/>
<feature type="active site" evidence="13">
    <location>
        <position position="302"/>
    </location>
</feature>
<feature type="region of interest" description="ACP-binding" evidence="13">
    <location>
        <begin position="273"/>
        <end position="277"/>
    </location>
</feature>
<dbReference type="GO" id="GO:0005737">
    <property type="term" value="C:cytoplasm"/>
    <property type="evidence" value="ECO:0007669"/>
    <property type="project" value="UniProtKB-SubCell"/>
</dbReference>
<dbReference type="GO" id="GO:0033818">
    <property type="term" value="F:beta-ketoacyl-acyl-carrier-protein synthase III activity"/>
    <property type="evidence" value="ECO:0007669"/>
    <property type="project" value="UniProtKB-UniRule"/>
</dbReference>
<feature type="domain" description="Beta-ketoacyl-[acyl-carrier-protein] synthase III C-terminal" evidence="15">
    <location>
        <begin position="256"/>
        <end position="344"/>
    </location>
</feature>
<evidence type="ECO:0000256" key="11">
    <source>
        <dbReference type="ARBA" id="ARBA00023315"/>
    </source>
</evidence>
<evidence type="ECO:0000256" key="13">
    <source>
        <dbReference type="HAMAP-Rule" id="MF_01815"/>
    </source>
</evidence>
<dbReference type="NCBIfam" id="NF006829">
    <property type="entry name" value="PRK09352.1"/>
    <property type="match status" value="1"/>
</dbReference>
<comment type="function">
    <text evidence="13">Catalyzes the condensation reaction of fatty acid synthesis by the addition to an acyl acceptor of two carbons from malonyl-ACP. Catalyzes the first condensation reaction which initiates fatty acid synthesis and may therefore play a role in governing the total rate of fatty acid production. Possesses both acetoacetyl-ACP synthase and acetyl transacylase activities. Its substrate specificity determines the biosynthesis of branched-chain and/or straight-chain of fatty acids.</text>
</comment>
<accession>A0A840L6F5</accession>
<keyword evidence="7 13" id="KW-0276">Fatty acid metabolism</keyword>
<keyword evidence="6 13" id="KW-0808">Transferase</keyword>
<dbReference type="InterPro" id="IPR016039">
    <property type="entry name" value="Thiolase-like"/>
</dbReference>
<keyword evidence="8 13" id="KW-0443">Lipid metabolism</keyword>
<dbReference type="HAMAP" id="MF_01815">
    <property type="entry name" value="FabH"/>
    <property type="match status" value="1"/>
</dbReference>
<dbReference type="EC" id="2.3.1.180" evidence="3 13"/>
<feature type="region of interest" description="Disordered" evidence="14">
    <location>
        <begin position="1"/>
        <end position="21"/>
    </location>
</feature>
<dbReference type="Pfam" id="PF08541">
    <property type="entry name" value="ACP_syn_III_C"/>
    <property type="match status" value="1"/>
</dbReference>
<evidence type="ECO:0000256" key="9">
    <source>
        <dbReference type="ARBA" id="ARBA00023160"/>
    </source>
</evidence>
<dbReference type="UniPathway" id="UPA00094"/>
<feature type="active site" evidence="13">
    <location>
        <position position="272"/>
    </location>
</feature>
<feature type="domain" description="Beta-ketoacyl-[acyl-carrier-protein] synthase III N-terminal" evidence="16">
    <location>
        <begin position="133"/>
        <end position="210"/>
    </location>
</feature>
<dbReference type="NCBIfam" id="TIGR00747">
    <property type="entry name" value="fabH"/>
    <property type="match status" value="1"/>
</dbReference>
<comment type="caution">
    <text evidence="17">The sequence shown here is derived from an EMBL/GenBank/DDBJ whole genome shotgun (WGS) entry which is preliminary data.</text>
</comment>
<dbReference type="CDD" id="cd00830">
    <property type="entry name" value="KAS_III"/>
    <property type="match status" value="1"/>
</dbReference>
<keyword evidence="4 13" id="KW-0963">Cytoplasm</keyword>
<evidence type="ECO:0000259" key="15">
    <source>
        <dbReference type="Pfam" id="PF08541"/>
    </source>
</evidence>
<evidence type="ECO:0000256" key="8">
    <source>
        <dbReference type="ARBA" id="ARBA00023098"/>
    </source>
</evidence>
<evidence type="ECO:0000256" key="4">
    <source>
        <dbReference type="ARBA" id="ARBA00022490"/>
    </source>
</evidence>